<feature type="domain" description="Deoxynucleoside kinase" evidence="1">
    <location>
        <begin position="1"/>
        <end position="181"/>
    </location>
</feature>
<evidence type="ECO:0000259" key="1">
    <source>
        <dbReference type="Pfam" id="PF01712"/>
    </source>
</evidence>
<dbReference type="PANTHER" id="PTHR10513:SF35">
    <property type="entry name" value="DEOXYADENOSINE KINASE"/>
    <property type="match status" value="1"/>
</dbReference>
<protein>
    <recommendedName>
        <fullName evidence="1">Deoxynucleoside kinase domain-containing protein</fullName>
    </recommendedName>
</protein>
<gene>
    <name evidence="2" type="ORF">METZ01_LOCUS6741</name>
</gene>
<evidence type="ECO:0000313" key="2">
    <source>
        <dbReference type="EMBL" id="SUZ53887.1"/>
    </source>
</evidence>
<name>A0A381NH67_9ZZZZ</name>
<dbReference type="PIRSF" id="PIRSF000705">
    <property type="entry name" value="DNK"/>
    <property type="match status" value="1"/>
</dbReference>
<reference evidence="2" key="1">
    <citation type="submission" date="2018-05" db="EMBL/GenBank/DDBJ databases">
        <authorList>
            <person name="Lanie J.A."/>
            <person name="Ng W.-L."/>
            <person name="Kazmierczak K.M."/>
            <person name="Andrzejewski T.M."/>
            <person name="Davidsen T.M."/>
            <person name="Wayne K.J."/>
            <person name="Tettelin H."/>
            <person name="Glass J.I."/>
            <person name="Rusch D."/>
            <person name="Podicherti R."/>
            <person name="Tsui H.-C.T."/>
            <person name="Winkler M.E."/>
        </authorList>
    </citation>
    <scope>NUCLEOTIDE SEQUENCE</scope>
</reference>
<dbReference type="InterPro" id="IPR050566">
    <property type="entry name" value="Deoxyribonucleoside_kinase"/>
</dbReference>
<dbReference type="Gene3D" id="3.40.50.300">
    <property type="entry name" value="P-loop containing nucleotide triphosphate hydrolases"/>
    <property type="match status" value="1"/>
</dbReference>
<dbReference type="InterPro" id="IPR002624">
    <property type="entry name" value="DCK/DGK"/>
</dbReference>
<dbReference type="EMBL" id="UINC01000355">
    <property type="protein sequence ID" value="SUZ53887.1"/>
    <property type="molecule type" value="Genomic_DNA"/>
</dbReference>
<proteinExistence type="predicted"/>
<sequence length="186" mass="22824">MAKKYNWKILLEEVDNNPYLDDFYKSMKSWSFHLQIFFLNSRFKQIQNISKTNSTIIQDRSIYEDYEVFTKNLFDSGILLKREFKNYKRLYNTILEYVKVPDLLIYIRNKNINNIVNNIKKRNRKFEKKINTEYLKNLNNYYENWIKHYSNKNLLIIDITNKDFIKNSKDLKNIYNIIETKINELT</sequence>
<organism evidence="2">
    <name type="scientific">marine metagenome</name>
    <dbReference type="NCBI Taxonomy" id="408172"/>
    <lineage>
        <taxon>unclassified sequences</taxon>
        <taxon>metagenomes</taxon>
        <taxon>ecological metagenomes</taxon>
    </lineage>
</organism>
<accession>A0A381NH67</accession>
<dbReference type="PANTHER" id="PTHR10513">
    <property type="entry name" value="DEOXYNUCLEOSIDE KINASE"/>
    <property type="match status" value="1"/>
</dbReference>
<dbReference type="GO" id="GO:0005524">
    <property type="term" value="F:ATP binding"/>
    <property type="evidence" value="ECO:0007669"/>
    <property type="project" value="InterPro"/>
</dbReference>
<dbReference type="InterPro" id="IPR027417">
    <property type="entry name" value="P-loop_NTPase"/>
</dbReference>
<dbReference type="AlphaFoldDB" id="A0A381NH67"/>
<dbReference type="Pfam" id="PF01712">
    <property type="entry name" value="dNK"/>
    <property type="match status" value="1"/>
</dbReference>
<dbReference type="GO" id="GO:0005737">
    <property type="term" value="C:cytoplasm"/>
    <property type="evidence" value="ECO:0007669"/>
    <property type="project" value="TreeGrafter"/>
</dbReference>
<dbReference type="InterPro" id="IPR031314">
    <property type="entry name" value="DNK_dom"/>
</dbReference>
<dbReference type="SUPFAM" id="SSF52540">
    <property type="entry name" value="P-loop containing nucleoside triphosphate hydrolases"/>
    <property type="match status" value="1"/>
</dbReference>
<dbReference type="GO" id="GO:0019136">
    <property type="term" value="F:deoxynucleoside kinase activity"/>
    <property type="evidence" value="ECO:0007669"/>
    <property type="project" value="InterPro"/>
</dbReference>